<evidence type="ECO:0000256" key="1">
    <source>
        <dbReference type="SAM" id="MobiDB-lite"/>
    </source>
</evidence>
<name>A0A834WYX2_9FABA</name>
<reference evidence="2" key="1">
    <citation type="submission" date="2020-09" db="EMBL/GenBank/DDBJ databases">
        <title>Genome-Enabled Discovery of Anthraquinone Biosynthesis in Senna tora.</title>
        <authorList>
            <person name="Kang S.-H."/>
            <person name="Pandey R.P."/>
            <person name="Lee C.-M."/>
            <person name="Sim J.-S."/>
            <person name="Jeong J.-T."/>
            <person name="Choi B.-S."/>
            <person name="Jung M."/>
            <person name="Ginzburg D."/>
            <person name="Zhao K."/>
            <person name="Won S.Y."/>
            <person name="Oh T.-J."/>
            <person name="Yu Y."/>
            <person name="Kim N.-H."/>
            <person name="Lee O.R."/>
            <person name="Lee T.-H."/>
            <person name="Bashyal P."/>
            <person name="Kim T.-S."/>
            <person name="Lee W.-H."/>
            <person name="Kawkins C."/>
            <person name="Kim C.-K."/>
            <person name="Kim J.S."/>
            <person name="Ahn B.O."/>
            <person name="Rhee S.Y."/>
            <person name="Sohng J.K."/>
        </authorList>
    </citation>
    <scope>NUCLEOTIDE SEQUENCE</scope>
    <source>
        <tissue evidence="2">Leaf</tissue>
    </source>
</reference>
<protein>
    <submittedName>
        <fullName evidence="2">Protein FAM50A-like</fullName>
    </submittedName>
</protein>
<feature type="region of interest" description="Disordered" evidence="1">
    <location>
        <begin position="125"/>
        <end position="190"/>
    </location>
</feature>
<accession>A0A834WYX2</accession>
<proteinExistence type="predicted"/>
<sequence>MNAVVREFLSNKKLEEIPTVVESLLSKVVEEFPSNIRTEKQLEEKRKQILVAASSAFEYSGRHIPRSLRRRFNERDSIDPISLKDIDDSNEWLLGKVEEELDDNVFEDDDLTWQDVAIASGAKEPLRYSRKRSSTQAPTPRMAKKEALASSSSTLMDLDEEEANSEETEEEEEIEGLEENNICEVTLIDD</sequence>
<dbReference type="AlphaFoldDB" id="A0A834WYX2"/>
<feature type="compositionally biased region" description="Acidic residues" evidence="1">
    <location>
        <begin position="157"/>
        <end position="178"/>
    </location>
</feature>
<keyword evidence="3" id="KW-1185">Reference proteome</keyword>
<organism evidence="2 3">
    <name type="scientific">Senna tora</name>
    <dbReference type="NCBI Taxonomy" id="362788"/>
    <lineage>
        <taxon>Eukaryota</taxon>
        <taxon>Viridiplantae</taxon>
        <taxon>Streptophyta</taxon>
        <taxon>Embryophyta</taxon>
        <taxon>Tracheophyta</taxon>
        <taxon>Spermatophyta</taxon>
        <taxon>Magnoliopsida</taxon>
        <taxon>eudicotyledons</taxon>
        <taxon>Gunneridae</taxon>
        <taxon>Pentapetalae</taxon>
        <taxon>rosids</taxon>
        <taxon>fabids</taxon>
        <taxon>Fabales</taxon>
        <taxon>Fabaceae</taxon>
        <taxon>Caesalpinioideae</taxon>
        <taxon>Cassia clade</taxon>
        <taxon>Senna</taxon>
    </lineage>
</organism>
<comment type="caution">
    <text evidence="2">The sequence shown here is derived from an EMBL/GenBank/DDBJ whole genome shotgun (WGS) entry which is preliminary data.</text>
</comment>
<gene>
    <name evidence="2" type="ORF">G2W53_009709</name>
</gene>
<dbReference type="OrthoDB" id="1435746at2759"/>
<dbReference type="Proteomes" id="UP000634136">
    <property type="component" value="Unassembled WGS sequence"/>
</dbReference>
<evidence type="ECO:0000313" key="2">
    <source>
        <dbReference type="EMBL" id="KAF7834850.1"/>
    </source>
</evidence>
<dbReference type="EMBL" id="JAAIUW010000004">
    <property type="protein sequence ID" value="KAF7834850.1"/>
    <property type="molecule type" value="Genomic_DNA"/>
</dbReference>
<evidence type="ECO:0000313" key="3">
    <source>
        <dbReference type="Proteomes" id="UP000634136"/>
    </source>
</evidence>